<dbReference type="AlphaFoldDB" id="A0A3B0XSQ9"/>
<dbReference type="GO" id="GO:0071111">
    <property type="term" value="F:cyclic-guanylate-specific phosphodiesterase activity"/>
    <property type="evidence" value="ECO:0007669"/>
    <property type="project" value="InterPro"/>
</dbReference>
<dbReference type="PANTHER" id="PTHR33121">
    <property type="entry name" value="CYCLIC DI-GMP PHOSPHODIESTERASE PDEF"/>
    <property type="match status" value="1"/>
</dbReference>
<dbReference type="SUPFAM" id="SSF141868">
    <property type="entry name" value="EAL domain-like"/>
    <property type="match status" value="1"/>
</dbReference>
<feature type="non-terminal residue" evidence="2">
    <location>
        <position position="1"/>
    </location>
</feature>
<dbReference type="InterPro" id="IPR035919">
    <property type="entry name" value="EAL_sf"/>
</dbReference>
<dbReference type="InterPro" id="IPR001633">
    <property type="entry name" value="EAL_dom"/>
</dbReference>
<gene>
    <name evidence="2" type="ORF">MNBD_GAMMA08-1158</name>
</gene>
<reference evidence="2" key="1">
    <citation type="submission" date="2018-06" db="EMBL/GenBank/DDBJ databases">
        <authorList>
            <person name="Zhirakovskaya E."/>
        </authorList>
    </citation>
    <scope>NUCLEOTIDE SEQUENCE</scope>
</reference>
<dbReference type="Gene3D" id="3.20.20.450">
    <property type="entry name" value="EAL domain"/>
    <property type="match status" value="1"/>
</dbReference>
<feature type="domain" description="EAL" evidence="1">
    <location>
        <begin position="1"/>
        <end position="209"/>
    </location>
</feature>
<proteinExistence type="predicted"/>
<dbReference type="PROSITE" id="PS50883">
    <property type="entry name" value="EAL"/>
    <property type="match status" value="1"/>
</dbReference>
<accession>A0A3B0XSQ9</accession>
<dbReference type="InterPro" id="IPR050706">
    <property type="entry name" value="Cyclic-di-GMP_PDE-like"/>
</dbReference>
<dbReference type="CDD" id="cd01948">
    <property type="entry name" value="EAL"/>
    <property type="match status" value="1"/>
</dbReference>
<dbReference type="PANTHER" id="PTHR33121:SF79">
    <property type="entry name" value="CYCLIC DI-GMP PHOSPHODIESTERASE PDED-RELATED"/>
    <property type="match status" value="1"/>
</dbReference>
<dbReference type="Pfam" id="PF00563">
    <property type="entry name" value="EAL"/>
    <property type="match status" value="1"/>
</dbReference>
<evidence type="ECO:0000259" key="1">
    <source>
        <dbReference type="PROSITE" id="PS50883"/>
    </source>
</evidence>
<dbReference type="SMART" id="SM00052">
    <property type="entry name" value="EAL"/>
    <property type="match status" value="1"/>
</dbReference>
<protein>
    <submittedName>
        <fullName evidence="2">Diguanylate cyclase/phosphodiesterase (GGDEF &amp; EAL domains) with PAS/PAC sensor(S)</fullName>
    </submittedName>
</protein>
<evidence type="ECO:0000313" key="2">
    <source>
        <dbReference type="EMBL" id="VAW67093.1"/>
    </source>
</evidence>
<name>A0A3B0XSQ9_9ZZZZ</name>
<dbReference type="EMBL" id="UOFH01000369">
    <property type="protein sequence ID" value="VAW67093.1"/>
    <property type="molecule type" value="Genomic_DNA"/>
</dbReference>
<sequence length="213" mass="23872">QGNIPPDVFIILAEETGLIRDITRLVIKNVLKTQQDLKSKGIDLEISINLSTHDLYNCEICMHLESLILELSSDAKKIVLEITESAMKSNPAEAEKTLKKLSEMGFIISIDDFGTGYSSLSNLQDLTVKEIKIDRSFVGNMDTDENNARIVQNTISLAHDLKIRVVAEGAETEQVVDMLSEFKCDEIQGYFISRPRALADILNFLAERNEIKL</sequence>
<organism evidence="2">
    <name type="scientific">hydrothermal vent metagenome</name>
    <dbReference type="NCBI Taxonomy" id="652676"/>
    <lineage>
        <taxon>unclassified sequences</taxon>
        <taxon>metagenomes</taxon>
        <taxon>ecological metagenomes</taxon>
    </lineage>
</organism>